<sequence>MSVQRGVCEPSPSPAPSTAGRGDFEFIPLTPSCQRIYERGDHVVVGVSPGNSYFRVGLLTELLRWVRARFTQVDVIVPDSAFVDNLMAIGYPPARATQKARGEINAVRNRVVRAWRAVDDSAPVEGHLHLLSSLLTNPVYQALRARAEEAFNQDAELSSRCLAMSRVVLRSYLDGDEPTAEQVRAGVRYLLAELPFFVGSADIFGVPTSMCFYHKPVPLAELVFSPESSFRASERQGYAIIRPAAAASADDRERVSASPGLVAKSS</sequence>
<organism evidence="5 6">
    <name type="scientific">Goodfellowiella coeruleoviolacea</name>
    <dbReference type="NCBI Taxonomy" id="334858"/>
    <lineage>
        <taxon>Bacteria</taxon>
        <taxon>Bacillati</taxon>
        <taxon>Actinomycetota</taxon>
        <taxon>Actinomycetes</taxon>
        <taxon>Pseudonocardiales</taxon>
        <taxon>Pseudonocardiaceae</taxon>
        <taxon>Goodfellowiella</taxon>
    </lineage>
</organism>
<dbReference type="NCBIfam" id="TIGR04539">
    <property type="entry name" value="tRNA_cyclodipep"/>
    <property type="match status" value="1"/>
</dbReference>
<reference evidence="5" key="1">
    <citation type="submission" date="2022-06" db="EMBL/GenBank/DDBJ databases">
        <title>Genomic Encyclopedia of Archaeal and Bacterial Type Strains, Phase II (KMG-II): from individual species to whole genera.</title>
        <authorList>
            <person name="Goeker M."/>
        </authorList>
    </citation>
    <scope>NUCLEOTIDE SEQUENCE</scope>
    <source>
        <strain evidence="5">DSM 43935</strain>
    </source>
</reference>
<gene>
    <name evidence="5" type="ORF">LX83_001084</name>
</gene>
<proteinExistence type="inferred from homology"/>
<evidence type="ECO:0000256" key="2">
    <source>
        <dbReference type="ARBA" id="ARBA00022679"/>
    </source>
</evidence>
<dbReference type="RefSeq" id="WP_253767694.1">
    <property type="nucleotide sequence ID" value="NZ_JAMTCK010000002.1"/>
</dbReference>
<dbReference type="Gene3D" id="3.40.50.11710">
    <property type="entry name" value="Cyclodipeptide synthase"/>
    <property type="match status" value="1"/>
</dbReference>
<accession>A0AAE3GBB6</accession>
<dbReference type="Pfam" id="PF16715">
    <property type="entry name" value="CDPS"/>
    <property type="match status" value="1"/>
</dbReference>
<dbReference type="Proteomes" id="UP001206128">
    <property type="component" value="Unassembled WGS sequence"/>
</dbReference>
<dbReference type="AlphaFoldDB" id="A0AAE3GBB6"/>
<comment type="similarity">
    <text evidence="1">Belongs to the CDPS family.</text>
</comment>
<protein>
    <recommendedName>
        <fullName evidence="3">Cyclodipeptide synthase</fullName>
    </recommendedName>
</protein>
<name>A0AAE3GBB6_9PSEU</name>
<evidence type="ECO:0000313" key="6">
    <source>
        <dbReference type="Proteomes" id="UP001206128"/>
    </source>
</evidence>
<evidence type="ECO:0000256" key="4">
    <source>
        <dbReference type="SAM" id="MobiDB-lite"/>
    </source>
</evidence>
<keyword evidence="2" id="KW-0808">Transferase</keyword>
<keyword evidence="6" id="KW-1185">Reference proteome</keyword>
<dbReference type="InterPro" id="IPR038622">
    <property type="entry name" value="CDPS_sf"/>
</dbReference>
<evidence type="ECO:0000256" key="3">
    <source>
        <dbReference type="ARBA" id="ARBA00030771"/>
    </source>
</evidence>
<evidence type="ECO:0000313" key="5">
    <source>
        <dbReference type="EMBL" id="MCP2164244.1"/>
    </source>
</evidence>
<comment type="caution">
    <text evidence="5">The sequence shown here is derived from an EMBL/GenBank/DDBJ whole genome shotgun (WGS) entry which is preliminary data.</text>
</comment>
<feature type="region of interest" description="Disordered" evidence="4">
    <location>
        <begin position="1"/>
        <end position="22"/>
    </location>
</feature>
<dbReference type="GO" id="GO:0016755">
    <property type="term" value="F:aminoacyltransferase activity"/>
    <property type="evidence" value="ECO:0007669"/>
    <property type="project" value="InterPro"/>
</dbReference>
<dbReference type="InterPro" id="IPR030903">
    <property type="entry name" value="CDPS"/>
</dbReference>
<dbReference type="EMBL" id="JAMTCK010000002">
    <property type="protein sequence ID" value="MCP2164244.1"/>
    <property type="molecule type" value="Genomic_DNA"/>
</dbReference>
<evidence type="ECO:0000256" key="1">
    <source>
        <dbReference type="ARBA" id="ARBA00006034"/>
    </source>
</evidence>